<proteinExistence type="predicted"/>
<dbReference type="AlphaFoldDB" id="A0A0A0D6Q7"/>
<name>A0A0A0D6Q7_9PROT</name>
<dbReference type="PANTHER" id="PTHR43799:SF1">
    <property type="entry name" value="ASPARTATE AMINOTRANSFERASE"/>
    <property type="match status" value="1"/>
</dbReference>
<dbReference type="InterPro" id="IPR024551">
    <property type="entry name" value="AspAT_Ic"/>
</dbReference>
<protein>
    <submittedName>
        <fullName evidence="1">Aminotransferase</fullName>
    </submittedName>
</protein>
<keyword evidence="1" id="KW-0032">Aminotransferase</keyword>
<dbReference type="EMBL" id="JANX01000275">
    <property type="protein sequence ID" value="KGM32707.1"/>
    <property type="molecule type" value="Genomic_DNA"/>
</dbReference>
<dbReference type="RefSeq" id="WP_034842213.1">
    <property type="nucleotide sequence ID" value="NZ_JANX01000275.1"/>
</dbReference>
<dbReference type="PANTHER" id="PTHR43799">
    <property type="entry name" value="AMINOTRANSFERASE, PUTATIVE-RELATED"/>
    <property type="match status" value="1"/>
</dbReference>
<dbReference type="InterPro" id="IPR015421">
    <property type="entry name" value="PyrdxlP-dep_Trfase_major"/>
</dbReference>
<evidence type="ECO:0000313" key="1">
    <source>
        <dbReference type="EMBL" id="KGM32707.1"/>
    </source>
</evidence>
<comment type="caution">
    <text evidence="1">The sequence shown here is derived from an EMBL/GenBank/DDBJ whole genome shotgun (WGS) entry which is preliminary data.</text>
</comment>
<dbReference type="Proteomes" id="UP000029995">
    <property type="component" value="Unassembled WGS sequence"/>
</dbReference>
<dbReference type="SUPFAM" id="SSF53383">
    <property type="entry name" value="PLP-dependent transferases"/>
    <property type="match status" value="1"/>
</dbReference>
<sequence length="434" mass="46861">MQSLETMMTDDLRAFRRQAGDRHAAFKARGLKLDSTRGKPSPEQLDLSNELLSLPGPDGFRSADGGDCRNYLGDVRGLPEARALFAPMLGAPAEQVLVGGNSSLTLMHDLIAFALLHGVPGGDRPWAAQAPITFLCPVPGYDRHFSICEGFGIRLVPLPLTGHGPDMDVVERLVAEDPSVKGIWCVPKYSNPTAETYSPETVERLAAMRTAAPDFRLFWDNAYVVHHLTDRPHQLANILEACGRHGHGDRPFIFGSTSKITFAGAGLALFAGSAANMDWARKHLSRQSIGPDKLNQLRHVRLLRDEAGIAALMQRHRGIIVPKFQRVQTVFAEHLGGAGIARWTEPEGGYFISLDVRRGSARRTVALAQEAGVAMVAPGATFPYGRDPDDRNIRIAPTFPALPEVGLAAEGVALSVLVATSEAILAEREAGGGH</sequence>
<dbReference type="OrthoDB" id="9804020at2"/>
<dbReference type="Gene3D" id="3.40.640.10">
    <property type="entry name" value="Type I PLP-dependent aspartate aminotransferase-like (Major domain)"/>
    <property type="match status" value="1"/>
</dbReference>
<evidence type="ECO:0000313" key="2">
    <source>
        <dbReference type="Proteomes" id="UP000029995"/>
    </source>
</evidence>
<dbReference type="InterPro" id="IPR015424">
    <property type="entry name" value="PyrdxlP-dep_Trfase"/>
</dbReference>
<reference evidence="1 2" key="1">
    <citation type="submission" date="2014-01" db="EMBL/GenBank/DDBJ databases">
        <title>Genome sequence determination for a cystic fibrosis isolate, Inquilinus limosus.</title>
        <authorList>
            <person name="Pino M."/>
            <person name="Di Conza J."/>
            <person name="Gutkind G."/>
        </authorList>
    </citation>
    <scope>NUCLEOTIDE SEQUENCE [LARGE SCALE GENOMIC DNA]</scope>
    <source>
        <strain evidence="1 2">MP06</strain>
    </source>
</reference>
<keyword evidence="1" id="KW-0808">Transferase</keyword>
<organism evidence="1 2">
    <name type="scientific">Inquilinus limosus MP06</name>
    <dbReference type="NCBI Taxonomy" id="1398085"/>
    <lineage>
        <taxon>Bacteria</taxon>
        <taxon>Pseudomonadati</taxon>
        <taxon>Pseudomonadota</taxon>
        <taxon>Alphaproteobacteria</taxon>
        <taxon>Rhodospirillales</taxon>
        <taxon>Rhodospirillaceae</taxon>
        <taxon>Inquilinus</taxon>
    </lineage>
</organism>
<dbReference type="Gene3D" id="3.90.1150.10">
    <property type="entry name" value="Aspartate Aminotransferase, domain 1"/>
    <property type="match status" value="1"/>
</dbReference>
<accession>A0A0A0D6Q7</accession>
<dbReference type="InterPro" id="IPR015422">
    <property type="entry name" value="PyrdxlP-dep_Trfase_small"/>
</dbReference>
<dbReference type="Pfam" id="PF12897">
    <property type="entry name" value="Asp_aminotransf"/>
    <property type="match status" value="1"/>
</dbReference>
<gene>
    <name evidence="1" type="ORF">P409_19850</name>
</gene>
<dbReference type="CDD" id="cd00609">
    <property type="entry name" value="AAT_like"/>
    <property type="match status" value="1"/>
</dbReference>
<dbReference type="GO" id="GO:0004069">
    <property type="term" value="F:L-aspartate:2-oxoglutarate aminotransferase activity"/>
    <property type="evidence" value="ECO:0007669"/>
    <property type="project" value="InterPro"/>
</dbReference>